<feature type="domain" description="DUF402" evidence="2">
    <location>
        <begin position="86"/>
        <end position="167"/>
    </location>
</feature>
<dbReference type="RefSeq" id="WP_116573534.1">
    <property type="nucleotide sequence ID" value="NZ_QDGZ01000007.1"/>
</dbReference>
<comment type="caution">
    <text evidence="3">The sequence shown here is derived from an EMBL/GenBank/DDBJ whole genome shotgun (WGS) entry which is preliminary data.</text>
</comment>
<reference evidence="3 4" key="1">
    <citation type="submission" date="2018-04" db="EMBL/GenBank/DDBJ databases">
        <title>Genome of Nocardioides gansuensis WSJ-1.</title>
        <authorList>
            <person name="Wu S."/>
            <person name="Wang G."/>
        </authorList>
    </citation>
    <scope>NUCLEOTIDE SEQUENCE [LARGE SCALE GENOMIC DNA]</scope>
    <source>
        <strain evidence="3 4">WSJ-1</strain>
    </source>
</reference>
<name>A0A2T8F7U8_9ACTN</name>
<keyword evidence="4" id="KW-1185">Reference proteome</keyword>
<protein>
    <submittedName>
        <fullName evidence="3">DUF402 domain-containing protein</fullName>
    </submittedName>
</protein>
<dbReference type="InterPro" id="IPR007295">
    <property type="entry name" value="DUF402"/>
</dbReference>
<dbReference type="PANTHER" id="PTHR39159:SF1">
    <property type="entry name" value="UPF0374 PROTEIN YGAC"/>
    <property type="match status" value="1"/>
</dbReference>
<organism evidence="3 4">
    <name type="scientific">Nocardioides gansuensis</name>
    <dbReference type="NCBI Taxonomy" id="2138300"/>
    <lineage>
        <taxon>Bacteria</taxon>
        <taxon>Bacillati</taxon>
        <taxon>Actinomycetota</taxon>
        <taxon>Actinomycetes</taxon>
        <taxon>Propionibacteriales</taxon>
        <taxon>Nocardioidaceae</taxon>
        <taxon>Nocardioides</taxon>
    </lineage>
</organism>
<dbReference type="OrthoDB" id="3531052at2"/>
<accession>A0A2T8F7U8</accession>
<proteinExistence type="predicted"/>
<gene>
    <name evidence="3" type="ORF">DDE18_17535</name>
</gene>
<dbReference type="Proteomes" id="UP000246018">
    <property type="component" value="Unassembled WGS sequence"/>
</dbReference>
<dbReference type="Gene3D" id="2.40.380.10">
    <property type="entry name" value="FomD-like"/>
    <property type="match status" value="1"/>
</dbReference>
<dbReference type="SUPFAM" id="SSF159234">
    <property type="entry name" value="FomD-like"/>
    <property type="match status" value="1"/>
</dbReference>
<dbReference type="EMBL" id="QDGZ01000007">
    <property type="protein sequence ID" value="PVG81769.1"/>
    <property type="molecule type" value="Genomic_DNA"/>
</dbReference>
<dbReference type="InterPro" id="IPR050212">
    <property type="entry name" value="Ntdp-like"/>
</dbReference>
<keyword evidence="1" id="KW-0378">Hydrolase</keyword>
<evidence type="ECO:0000313" key="3">
    <source>
        <dbReference type="EMBL" id="PVG81769.1"/>
    </source>
</evidence>
<evidence type="ECO:0000313" key="4">
    <source>
        <dbReference type="Proteomes" id="UP000246018"/>
    </source>
</evidence>
<dbReference type="GO" id="GO:0016787">
    <property type="term" value="F:hydrolase activity"/>
    <property type="evidence" value="ECO:0007669"/>
    <property type="project" value="UniProtKB-KW"/>
</dbReference>
<evidence type="ECO:0000256" key="1">
    <source>
        <dbReference type="ARBA" id="ARBA00022801"/>
    </source>
</evidence>
<dbReference type="PANTHER" id="PTHR39159">
    <property type="match status" value="1"/>
</dbReference>
<dbReference type="Pfam" id="PF04167">
    <property type="entry name" value="DUF402"/>
    <property type="match status" value="1"/>
</dbReference>
<evidence type="ECO:0000259" key="2">
    <source>
        <dbReference type="Pfam" id="PF04167"/>
    </source>
</evidence>
<dbReference type="AlphaFoldDB" id="A0A2T8F7U8"/>
<dbReference type="InterPro" id="IPR035930">
    <property type="entry name" value="FomD-like_sf"/>
</dbReference>
<sequence length="188" mass="20833">MSRSLGDAVRVELSKWGDRPHWAYDAVWLGEDEYGEWLGFPAGTRFSRPGNSFVGQWDHVGLAPASVDGAPPWHLATFYTTEGPSWDELGGAAVQVYIDIATPWAWDGNALRAVDLDLDVIRGFNGQVIVDDEDEFAEHQVAYGYPPEVVAAARASCDRMLEAVRAGHPPYDGCHRRWHDALAALRRV</sequence>